<proteinExistence type="inferred from homology"/>
<evidence type="ECO:0000313" key="9">
    <source>
        <dbReference type="Proteomes" id="UP000391834"/>
    </source>
</evidence>
<sequence length="512" mass="56868">MKNRILYISIIAVLIGLSGCDLNVVPSDALTGAQITTTSDGLPSLVNGSYALFKDYPDPNQTNNWYLRQYFQLSDFASDDIVCGYKSEDDLTNSFRYNDRSSEKSNINSFWEVSYKVIYGANVSIEMAERKGDDALTKQLEGEGYFLRAFATQSLVELFAKPYSEANASAPGVILREDALDTKPKARATVGETYDYIISSLQKAASLMSEDIPAERQNKGFASKYAAWALLSRSYLYKADYSNVIAYADSVINSGMYALESADSYPDYFANAKTSDETIWCIPFLSVDDKKEASVASMIYNGPSCWGEEGAAPSLLNVMGYGTDLQHADQRWKYINTQTPGTKNGVTIYYISKFSGQDNSATLSSPVMLRLAEVYLNRAEAYAQLGQVNDAVSDINTIRENRMIPGNYGTMNDYLYDVSRDQITTNNILDIVLKERRIELAFEGHRLFDIERNSLPLVRNYWGYHLDNYNGIPTSAEPGLGAPGAVIPANDPRMLYPIPSSELSTNNLVVPN</sequence>
<dbReference type="Proteomes" id="UP000391834">
    <property type="component" value="Unassembled WGS sequence"/>
</dbReference>
<evidence type="ECO:0000259" key="7">
    <source>
        <dbReference type="Pfam" id="PF14322"/>
    </source>
</evidence>
<evidence type="ECO:0000313" key="8">
    <source>
        <dbReference type="EMBL" id="GET35258.1"/>
    </source>
</evidence>
<dbReference type="InterPro" id="IPR033985">
    <property type="entry name" value="SusD-like_N"/>
</dbReference>
<gene>
    <name evidence="8" type="ORF">PbJCM13498_41210</name>
</gene>
<feature type="domain" description="SusD-like N-terminal" evidence="7">
    <location>
        <begin position="92"/>
        <end position="236"/>
    </location>
</feature>
<dbReference type="CDD" id="cd08977">
    <property type="entry name" value="SusD"/>
    <property type="match status" value="1"/>
</dbReference>
<dbReference type="AlphaFoldDB" id="A0A5M4B5Z6"/>
<dbReference type="PROSITE" id="PS51257">
    <property type="entry name" value="PROKAR_LIPOPROTEIN"/>
    <property type="match status" value="1"/>
</dbReference>
<evidence type="ECO:0000256" key="3">
    <source>
        <dbReference type="ARBA" id="ARBA00022729"/>
    </source>
</evidence>
<dbReference type="EMBL" id="BLAX01000001">
    <property type="protein sequence ID" value="GET35258.1"/>
    <property type="molecule type" value="Genomic_DNA"/>
</dbReference>
<dbReference type="RefSeq" id="WP_025865758.1">
    <property type="nucleotide sequence ID" value="NZ_BLAX01000001.1"/>
</dbReference>
<dbReference type="InterPro" id="IPR011990">
    <property type="entry name" value="TPR-like_helical_dom_sf"/>
</dbReference>
<protein>
    <submittedName>
        <fullName evidence="8">Membrane protein</fullName>
    </submittedName>
</protein>
<reference evidence="8 9" key="1">
    <citation type="submission" date="2019-10" db="EMBL/GenBank/DDBJ databases">
        <title>Prolixibacter strains distinguished by the presence of nitrate reductase genes were adept at nitrate-dependent anaerobic corrosion of metallic iron and carbon steel.</title>
        <authorList>
            <person name="Iino T."/>
            <person name="Shono N."/>
            <person name="Ito K."/>
            <person name="Nakamura R."/>
            <person name="Sueoka K."/>
            <person name="Harayama S."/>
            <person name="Ohkuma M."/>
        </authorList>
    </citation>
    <scope>NUCLEOTIDE SEQUENCE [LARGE SCALE GENOMIC DNA]</scope>
    <source>
        <strain evidence="8 9">JCM 13498</strain>
    </source>
</reference>
<dbReference type="GO" id="GO:0009279">
    <property type="term" value="C:cell outer membrane"/>
    <property type="evidence" value="ECO:0007669"/>
    <property type="project" value="UniProtKB-SubCell"/>
</dbReference>
<dbReference type="Pfam" id="PF07980">
    <property type="entry name" value="SusD_RagB"/>
    <property type="match status" value="1"/>
</dbReference>
<evidence type="ECO:0000256" key="2">
    <source>
        <dbReference type="ARBA" id="ARBA00006275"/>
    </source>
</evidence>
<organism evidence="8 9">
    <name type="scientific">Prolixibacter bellariivorans</name>
    <dbReference type="NCBI Taxonomy" id="314319"/>
    <lineage>
        <taxon>Bacteria</taxon>
        <taxon>Pseudomonadati</taxon>
        <taxon>Bacteroidota</taxon>
        <taxon>Bacteroidia</taxon>
        <taxon>Marinilabiliales</taxon>
        <taxon>Prolixibacteraceae</taxon>
        <taxon>Prolixibacter</taxon>
    </lineage>
</organism>
<evidence type="ECO:0000256" key="4">
    <source>
        <dbReference type="ARBA" id="ARBA00023136"/>
    </source>
</evidence>
<keyword evidence="5" id="KW-0998">Cell outer membrane</keyword>
<keyword evidence="3" id="KW-0732">Signal</keyword>
<evidence type="ECO:0000256" key="1">
    <source>
        <dbReference type="ARBA" id="ARBA00004442"/>
    </source>
</evidence>
<keyword evidence="9" id="KW-1185">Reference proteome</keyword>
<comment type="caution">
    <text evidence="8">The sequence shown here is derived from an EMBL/GenBank/DDBJ whole genome shotgun (WGS) entry which is preliminary data.</text>
</comment>
<dbReference type="InterPro" id="IPR012944">
    <property type="entry name" value="SusD_RagB_dom"/>
</dbReference>
<dbReference type="Pfam" id="PF14322">
    <property type="entry name" value="SusD-like_3"/>
    <property type="match status" value="1"/>
</dbReference>
<comment type="subcellular location">
    <subcellularLocation>
        <location evidence="1">Cell outer membrane</location>
    </subcellularLocation>
</comment>
<accession>A0A5M4B5Z6</accession>
<dbReference type="SUPFAM" id="SSF48452">
    <property type="entry name" value="TPR-like"/>
    <property type="match status" value="1"/>
</dbReference>
<name>A0A5M4B5Z6_9BACT</name>
<keyword evidence="4" id="KW-0472">Membrane</keyword>
<evidence type="ECO:0000256" key="5">
    <source>
        <dbReference type="ARBA" id="ARBA00023237"/>
    </source>
</evidence>
<feature type="domain" description="RagB/SusD" evidence="6">
    <location>
        <begin position="309"/>
        <end position="510"/>
    </location>
</feature>
<evidence type="ECO:0000259" key="6">
    <source>
        <dbReference type="Pfam" id="PF07980"/>
    </source>
</evidence>
<dbReference type="OrthoDB" id="649940at2"/>
<dbReference type="Gene3D" id="1.25.40.390">
    <property type="match status" value="1"/>
</dbReference>
<comment type="similarity">
    <text evidence="2">Belongs to the SusD family.</text>
</comment>